<reference evidence="1 2" key="1">
    <citation type="journal article" date="2019" name="Genome Biol. Evol.">
        <title>Insights into the evolution of the New World diploid cottons (Gossypium, subgenus Houzingenia) based on genome sequencing.</title>
        <authorList>
            <person name="Grover C.E."/>
            <person name="Arick M.A. 2nd"/>
            <person name="Thrash A."/>
            <person name="Conover J.L."/>
            <person name="Sanders W.S."/>
            <person name="Peterson D.G."/>
            <person name="Frelichowski J.E."/>
            <person name="Scheffler J.A."/>
            <person name="Scheffler B.E."/>
            <person name="Wendel J.F."/>
        </authorList>
    </citation>
    <scope>NUCLEOTIDE SEQUENCE [LARGE SCALE GENOMIC DNA]</scope>
    <source>
        <strain evidence="1">157</strain>
        <tissue evidence="1">Leaf</tissue>
    </source>
</reference>
<evidence type="ECO:0000313" key="2">
    <source>
        <dbReference type="Proteomes" id="UP000593572"/>
    </source>
</evidence>
<proteinExistence type="predicted"/>
<dbReference type="Proteomes" id="UP000593572">
    <property type="component" value="Unassembled WGS sequence"/>
</dbReference>
<name>A0A7J8LV10_9ROSI</name>
<keyword evidence="2" id="KW-1185">Reference proteome</keyword>
<dbReference type="EMBL" id="JABEZX010000005">
    <property type="protein sequence ID" value="MBA0556297.1"/>
    <property type="molecule type" value="Genomic_DNA"/>
</dbReference>
<gene>
    <name evidence="1" type="ORF">Golob_026410</name>
</gene>
<organism evidence="1 2">
    <name type="scientific">Gossypium lobatum</name>
    <dbReference type="NCBI Taxonomy" id="34289"/>
    <lineage>
        <taxon>Eukaryota</taxon>
        <taxon>Viridiplantae</taxon>
        <taxon>Streptophyta</taxon>
        <taxon>Embryophyta</taxon>
        <taxon>Tracheophyta</taxon>
        <taxon>Spermatophyta</taxon>
        <taxon>Magnoliopsida</taxon>
        <taxon>eudicotyledons</taxon>
        <taxon>Gunneridae</taxon>
        <taxon>Pentapetalae</taxon>
        <taxon>rosids</taxon>
        <taxon>malvids</taxon>
        <taxon>Malvales</taxon>
        <taxon>Malvaceae</taxon>
        <taxon>Malvoideae</taxon>
        <taxon>Gossypium</taxon>
    </lineage>
</organism>
<accession>A0A7J8LV10</accession>
<sequence length="79" mass="9078">DNPKKVVIGKNSASLDQSDWDDLNEKTLSAIQLCLANNVLQEVLMEKMTSVLLKKLESFYRTQSLANWLVLKHRLYTLL</sequence>
<feature type="non-terminal residue" evidence="1">
    <location>
        <position position="1"/>
    </location>
</feature>
<dbReference type="AlphaFoldDB" id="A0A7J8LV10"/>
<evidence type="ECO:0000313" key="1">
    <source>
        <dbReference type="EMBL" id="MBA0556297.1"/>
    </source>
</evidence>
<protein>
    <submittedName>
        <fullName evidence="1">Uncharacterized protein</fullName>
    </submittedName>
</protein>
<comment type="caution">
    <text evidence="1">The sequence shown here is derived from an EMBL/GenBank/DDBJ whole genome shotgun (WGS) entry which is preliminary data.</text>
</comment>